<comment type="similarity">
    <text evidence="2 11">Belongs to the glycosyltransferase 10 family.</text>
</comment>
<dbReference type="EMBL" id="CAJNOR010001581">
    <property type="protein sequence ID" value="CAF1167366.1"/>
    <property type="molecule type" value="Genomic_DNA"/>
</dbReference>
<keyword evidence="7 11" id="KW-1133">Transmembrane helix</keyword>
<keyword evidence="9" id="KW-0325">Glycoprotein</keyword>
<evidence type="ECO:0000313" key="16">
    <source>
        <dbReference type="Proteomes" id="UP000663828"/>
    </source>
</evidence>
<evidence type="ECO:0000256" key="6">
    <source>
        <dbReference type="ARBA" id="ARBA00022968"/>
    </source>
</evidence>
<dbReference type="InterPro" id="IPR055270">
    <property type="entry name" value="Glyco_tran_10_C"/>
</dbReference>
<dbReference type="EC" id="2.4.1.-" evidence="11"/>
<evidence type="ECO:0000313" key="14">
    <source>
        <dbReference type="EMBL" id="CAF1167366.1"/>
    </source>
</evidence>
<proteinExistence type="inferred from homology"/>
<evidence type="ECO:0000313" key="15">
    <source>
        <dbReference type="EMBL" id="CAF1295041.1"/>
    </source>
</evidence>
<comment type="caution">
    <text evidence="15">The sequence shown here is derived from an EMBL/GenBank/DDBJ whole genome shotgun (WGS) entry which is preliminary data.</text>
</comment>
<dbReference type="Proteomes" id="UP000663852">
    <property type="component" value="Unassembled WGS sequence"/>
</dbReference>
<evidence type="ECO:0000256" key="9">
    <source>
        <dbReference type="ARBA" id="ARBA00023180"/>
    </source>
</evidence>
<dbReference type="FunFam" id="3.40.50.11660:FF:000002">
    <property type="entry name" value="Alpha-(1,3)-fucosyltransferase"/>
    <property type="match status" value="1"/>
</dbReference>
<dbReference type="SUPFAM" id="SSF53756">
    <property type="entry name" value="UDP-Glycosyltransferase/glycogen phosphorylase"/>
    <property type="match status" value="1"/>
</dbReference>
<comment type="subcellular location">
    <subcellularLocation>
        <location evidence="10">Endomembrane system</location>
        <topology evidence="10">Single-pass type II membrane protein</topology>
    </subcellularLocation>
    <subcellularLocation>
        <location evidence="11">Golgi apparatus</location>
        <location evidence="11">Golgi stack membrane</location>
        <topology evidence="11">Single-pass type II membrane protein</topology>
    </subcellularLocation>
</comment>
<accession>A0A815D2E6</accession>
<keyword evidence="16" id="KW-1185">Reference proteome</keyword>
<evidence type="ECO:0000256" key="7">
    <source>
        <dbReference type="ARBA" id="ARBA00022989"/>
    </source>
</evidence>
<dbReference type="InterPro" id="IPR038577">
    <property type="entry name" value="GT10-like_C_sf"/>
</dbReference>
<evidence type="ECO:0000256" key="3">
    <source>
        <dbReference type="ARBA" id="ARBA00022676"/>
    </source>
</evidence>
<keyword evidence="6" id="KW-0735">Signal-anchor</keyword>
<dbReference type="OrthoDB" id="9993460at2759"/>
<comment type="pathway">
    <text evidence="1">Protein modification; protein glycosylation.</text>
</comment>
<feature type="transmembrane region" description="Helical" evidence="11">
    <location>
        <begin position="7"/>
        <end position="25"/>
    </location>
</feature>
<evidence type="ECO:0000313" key="17">
    <source>
        <dbReference type="Proteomes" id="UP000663852"/>
    </source>
</evidence>
<dbReference type="EMBL" id="CAJNOJ010000211">
    <property type="protein sequence ID" value="CAF1295041.1"/>
    <property type="molecule type" value="Genomic_DNA"/>
</dbReference>
<evidence type="ECO:0000256" key="2">
    <source>
        <dbReference type="ARBA" id="ARBA00008919"/>
    </source>
</evidence>
<organism evidence="15 17">
    <name type="scientific">Adineta ricciae</name>
    <name type="common">Rotifer</name>
    <dbReference type="NCBI Taxonomy" id="249248"/>
    <lineage>
        <taxon>Eukaryota</taxon>
        <taxon>Metazoa</taxon>
        <taxon>Spiralia</taxon>
        <taxon>Gnathifera</taxon>
        <taxon>Rotifera</taxon>
        <taxon>Eurotatoria</taxon>
        <taxon>Bdelloidea</taxon>
        <taxon>Adinetida</taxon>
        <taxon>Adinetidae</taxon>
        <taxon>Adineta</taxon>
    </lineage>
</organism>
<dbReference type="InterPro" id="IPR031481">
    <property type="entry name" value="Glyco_tran_10_N"/>
</dbReference>
<evidence type="ECO:0000256" key="5">
    <source>
        <dbReference type="ARBA" id="ARBA00022692"/>
    </source>
</evidence>
<dbReference type="Proteomes" id="UP000663828">
    <property type="component" value="Unassembled WGS sequence"/>
</dbReference>
<sequence>MRIQIHRFQLIFCSLVFILIFFYFYRWRYIDDDGDAIGTIYITETRYSPDKSMLNDYEKNKDEKYFSNRDLNAPVLIWWTPFTYDTGSYIRCGDQTRCFISNIRKYRDNKDFSAFLFYGTDVRLDELPLPRLQHEQWALLHEESPKNNYIFSFESIMTMFNHTATFKRHSDVPLTTQWLGSIEDIFDQTFVVDVQTKTRLQADQNLAPIIYIQSDCNTPSDRDLYVQQLMKHIRVDSYGSCLHNKDLRSDLRNPVAAMEHIDILELVGKYKFALAFENAICTDYITEKFWRPLKVGTIPIVYGSDRYQDFLPDNHSAISIMDFGTPIELSQYIHEVNSDDALYDSYRQFKFTHEISRESLLARTMSERTWGIHNDRTRGNFISKLECLVCERVHKTRREQTQTYQAKFDDYGCPPPTTFDEDGIRLERAGSWYRTYEYTRCQVEVFQEWIAQGIYNFTEAQLNEAASKRFSPSFRRNEFLK</sequence>
<dbReference type="Pfam" id="PF00852">
    <property type="entry name" value="Glyco_transf_10"/>
    <property type="match status" value="1"/>
</dbReference>
<feature type="domain" description="Fucosyltransferase N-terminal" evidence="13">
    <location>
        <begin position="75"/>
        <end position="174"/>
    </location>
</feature>
<dbReference type="AlphaFoldDB" id="A0A815D2E6"/>
<dbReference type="Gene3D" id="3.40.50.11660">
    <property type="entry name" value="Glycosyl transferase family 10, C-terminal domain"/>
    <property type="match status" value="1"/>
</dbReference>
<keyword evidence="4 11" id="KW-0808">Transferase</keyword>
<keyword evidence="11" id="KW-0333">Golgi apparatus</keyword>
<dbReference type="UniPathway" id="UPA00378"/>
<reference evidence="15" key="1">
    <citation type="submission" date="2021-02" db="EMBL/GenBank/DDBJ databases">
        <authorList>
            <person name="Nowell W R."/>
        </authorList>
    </citation>
    <scope>NUCLEOTIDE SEQUENCE</scope>
</reference>
<dbReference type="PANTHER" id="PTHR11929:SF194">
    <property type="entry name" value="ALPHA-(1,3)-FUCOSYLTRANSFERASE 10"/>
    <property type="match status" value="1"/>
</dbReference>
<evidence type="ECO:0000256" key="8">
    <source>
        <dbReference type="ARBA" id="ARBA00023136"/>
    </source>
</evidence>
<keyword evidence="8 11" id="KW-0472">Membrane</keyword>
<dbReference type="GO" id="GO:0032580">
    <property type="term" value="C:Golgi cisterna membrane"/>
    <property type="evidence" value="ECO:0007669"/>
    <property type="project" value="UniProtKB-SubCell"/>
</dbReference>
<evidence type="ECO:0000259" key="12">
    <source>
        <dbReference type="Pfam" id="PF00852"/>
    </source>
</evidence>
<keyword evidence="5 11" id="KW-0812">Transmembrane</keyword>
<evidence type="ECO:0000256" key="10">
    <source>
        <dbReference type="ARBA" id="ARBA00060399"/>
    </source>
</evidence>
<evidence type="ECO:0000256" key="4">
    <source>
        <dbReference type="ARBA" id="ARBA00022679"/>
    </source>
</evidence>
<dbReference type="PANTHER" id="PTHR11929">
    <property type="entry name" value="ALPHA- 1,3 -FUCOSYLTRANSFERASE"/>
    <property type="match status" value="1"/>
</dbReference>
<dbReference type="InterPro" id="IPR001503">
    <property type="entry name" value="Glyco_trans_10"/>
</dbReference>
<feature type="domain" description="Fucosyltransferase C-terminal" evidence="12">
    <location>
        <begin position="209"/>
        <end position="400"/>
    </location>
</feature>
<dbReference type="GO" id="GO:0046920">
    <property type="term" value="F:alpha-(1-&gt;3)-fucosyltransferase activity"/>
    <property type="evidence" value="ECO:0007669"/>
    <property type="project" value="TreeGrafter"/>
</dbReference>
<name>A0A815D2E6_ADIRI</name>
<protein>
    <recommendedName>
        <fullName evidence="11">Fucosyltransferase</fullName>
        <ecNumber evidence="11">2.4.1.-</ecNumber>
    </recommendedName>
</protein>
<dbReference type="Pfam" id="PF17039">
    <property type="entry name" value="Glyco_tran_10_N"/>
    <property type="match status" value="1"/>
</dbReference>
<keyword evidence="3 11" id="KW-0328">Glycosyltransferase</keyword>
<evidence type="ECO:0000256" key="11">
    <source>
        <dbReference type="RuleBase" id="RU003832"/>
    </source>
</evidence>
<evidence type="ECO:0000259" key="13">
    <source>
        <dbReference type="Pfam" id="PF17039"/>
    </source>
</evidence>
<evidence type="ECO:0000256" key="1">
    <source>
        <dbReference type="ARBA" id="ARBA00004922"/>
    </source>
</evidence>
<gene>
    <name evidence="15" type="ORF">EDS130_LOCUS30294</name>
    <name evidence="14" type="ORF">XAT740_LOCUS21828</name>
</gene>